<comment type="caution">
    <text evidence="3">The sequence shown here is derived from an EMBL/GenBank/DDBJ whole genome shotgun (WGS) entry which is preliminary data.</text>
</comment>
<dbReference type="EMBL" id="BONZ01000056">
    <property type="protein sequence ID" value="GIH17604.1"/>
    <property type="molecule type" value="Genomic_DNA"/>
</dbReference>
<sequence length="249" mass="27815">METPQLLECLAADSTRLRQLATRDRSAPVPSCPQWTIDDLVRHVGEVYLHKTECMRQQRFPQPWPPDLSGEDSLDLFDRSYAALTKEFAERHPGALAATWYEPEQTVGFWIRRMAQETVMHRVDVELAVDGSPSEIPEELAVDGIDEVLERFLAYGSHRWTEDFAPSLPARDQPPVLVATDGYGWLVRATPDGAAIDIATPRADAKASVCGDPVPLLLWLWRRGDGDVETDGDQGLIDGLRALLRDATQ</sequence>
<dbReference type="Pfam" id="PF11716">
    <property type="entry name" value="MDMPI_N"/>
    <property type="match status" value="1"/>
</dbReference>
<evidence type="ECO:0000259" key="2">
    <source>
        <dbReference type="Pfam" id="PF11716"/>
    </source>
</evidence>
<evidence type="ECO:0008006" key="5">
    <source>
        <dbReference type="Google" id="ProtNLM"/>
    </source>
</evidence>
<dbReference type="Proteomes" id="UP000642748">
    <property type="component" value="Unassembled WGS sequence"/>
</dbReference>
<dbReference type="GO" id="GO:0005886">
    <property type="term" value="C:plasma membrane"/>
    <property type="evidence" value="ECO:0007669"/>
    <property type="project" value="TreeGrafter"/>
</dbReference>
<gene>
    <name evidence="3" type="ORF">Raf01_57760</name>
</gene>
<evidence type="ECO:0000313" key="4">
    <source>
        <dbReference type="Proteomes" id="UP000642748"/>
    </source>
</evidence>
<dbReference type="GO" id="GO:0046872">
    <property type="term" value="F:metal ion binding"/>
    <property type="evidence" value="ECO:0007669"/>
    <property type="project" value="InterPro"/>
</dbReference>
<dbReference type="NCBIfam" id="TIGR03083">
    <property type="entry name" value="maleylpyruvate isomerase family mycothiol-dependent enzyme"/>
    <property type="match status" value="1"/>
</dbReference>
<dbReference type="Pfam" id="PF07398">
    <property type="entry name" value="MDMPI_C"/>
    <property type="match status" value="1"/>
</dbReference>
<dbReference type="AlphaFoldDB" id="A0A8J3VT13"/>
<reference evidence="3" key="1">
    <citation type="submission" date="2021-01" db="EMBL/GenBank/DDBJ databases">
        <title>Whole genome shotgun sequence of Rugosimonospora africana NBRC 104875.</title>
        <authorList>
            <person name="Komaki H."/>
            <person name="Tamura T."/>
        </authorList>
    </citation>
    <scope>NUCLEOTIDE SEQUENCE</scope>
    <source>
        <strain evidence="3">NBRC 104875</strain>
    </source>
</reference>
<name>A0A8J3VT13_9ACTN</name>
<keyword evidence="4" id="KW-1185">Reference proteome</keyword>
<dbReference type="InterPro" id="IPR024344">
    <property type="entry name" value="MDMPI_metal-binding"/>
</dbReference>
<dbReference type="PANTHER" id="PTHR40758:SF1">
    <property type="entry name" value="CONSERVED PROTEIN"/>
    <property type="match status" value="1"/>
</dbReference>
<accession>A0A8J3VT13</accession>
<organism evidence="3 4">
    <name type="scientific">Rugosimonospora africana</name>
    <dbReference type="NCBI Taxonomy" id="556532"/>
    <lineage>
        <taxon>Bacteria</taxon>
        <taxon>Bacillati</taxon>
        <taxon>Actinomycetota</taxon>
        <taxon>Actinomycetes</taxon>
        <taxon>Micromonosporales</taxon>
        <taxon>Micromonosporaceae</taxon>
        <taxon>Rugosimonospora</taxon>
    </lineage>
</organism>
<dbReference type="InterPro" id="IPR034660">
    <property type="entry name" value="DinB/YfiT-like"/>
</dbReference>
<dbReference type="RefSeq" id="WP_203921158.1">
    <property type="nucleotide sequence ID" value="NZ_BONZ01000056.1"/>
</dbReference>
<dbReference type="InterPro" id="IPR010872">
    <property type="entry name" value="MDMPI_C-term_domain"/>
</dbReference>
<proteinExistence type="predicted"/>
<dbReference type="InterPro" id="IPR017517">
    <property type="entry name" value="Maleyloyr_isom"/>
</dbReference>
<feature type="domain" description="MDMPI C-terminal" evidence="1">
    <location>
        <begin position="139"/>
        <end position="238"/>
    </location>
</feature>
<dbReference type="SUPFAM" id="SSF109854">
    <property type="entry name" value="DinB/YfiT-like putative metalloenzymes"/>
    <property type="match status" value="1"/>
</dbReference>
<feature type="domain" description="Mycothiol-dependent maleylpyruvate isomerase metal-binding" evidence="2">
    <location>
        <begin position="14"/>
        <end position="126"/>
    </location>
</feature>
<dbReference type="PANTHER" id="PTHR40758">
    <property type="entry name" value="CONSERVED PROTEIN"/>
    <property type="match status" value="1"/>
</dbReference>
<evidence type="ECO:0000259" key="1">
    <source>
        <dbReference type="Pfam" id="PF07398"/>
    </source>
</evidence>
<evidence type="ECO:0000313" key="3">
    <source>
        <dbReference type="EMBL" id="GIH17604.1"/>
    </source>
</evidence>
<protein>
    <recommendedName>
        <fullName evidence="5">TIGR03083 family protein</fullName>
    </recommendedName>
</protein>